<protein>
    <recommendedName>
        <fullName evidence="2">Lipoprotein</fullName>
    </recommendedName>
</protein>
<reference evidence="1" key="1">
    <citation type="submission" date="2018-05" db="EMBL/GenBank/DDBJ databases">
        <authorList>
            <person name="Lanie J.A."/>
            <person name="Ng W.-L."/>
            <person name="Kazmierczak K.M."/>
            <person name="Andrzejewski T.M."/>
            <person name="Davidsen T.M."/>
            <person name="Wayne K.J."/>
            <person name="Tettelin H."/>
            <person name="Glass J.I."/>
            <person name="Rusch D."/>
            <person name="Podicherti R."/>
            <person name="Tsui H.-C.T."/>
            <person name="Winkler M.E."/>
        </authorList>
    </citation>
    <scope>NUCLEOTIDE SEQUENCE</scope>
</reference>
<dbReference type="Pfam" id="PF05643">
    <property type="entry name" value="GNA1162-like"/>
    <property type="match status" value="1"/>
</dbReference>
<dbReference type="PROSITE" id="PS51257">
    <property type="entry name" value="PROKAR_LIPOPROTEIN"/>
    <property type="match status" value="1"/>
</dbReference>
<evidence type="ECO:0008006" key="2">
    <source>
        <dbReference type="Google" id="ProtNLM"/>
    </source>
</evidence>
<dbReference type="InterPro" id="IPR008517">
    <property type="entry name" value="GNA1162-like"/>
</dbReference>
<dbReference type="EMBL" id="UINC01195788">
    <property type="protein sequence ID" value="SVE12519.1"/>
    <property type="molecule type" value="Genomic_DNA"/>
</dbReference>
<accession>A0A383AYB7</accession>
<gene>
    <name evidence="1" type="ORF">METZ01_LOCUS465373</name>
</gene>
<sequence>MKRILLAVIFSSTITTGCATLPPKDYTEFNAANIRSILVVPVVNNSVDVTAPDYFLSTVSVPVAEHGYYVFPVNLAKRILEDDGLSDANLVHSASATKLCQLFGADAVLYISIERWDAKYMLLTTVVTVELTYSLKSGVSGDVIWEEKRTQTYSPQNSSGGHPIAMLITMAINAAVAKAIPNYMPLAKQANKIAFLYPGPGFPYGPYIKGKKVDSEIVDEKKSDSLK</sequence>
<name>A0A383AYB7_9ZZZZ</name>
<dbReference type="Gene3D" id="3.40.50.10610">
    <property type="entry name" value="ABC-type transport auxiliary lipoprotein component"/>
    <property type="match status" value="1"/>
</dbReference>
<proteinExistence type="predicted"/>
<organism evidence="1">
    <name type="scientific">marine metagenome</name>
    <dbReference type="NCBI Taxonomy" id="408172"/>
    <lineage>
        <taxon>unclassified sequences</taxon>
        <taxon>metagenomes</taxon>
        <taxon>ecological metagenomes</taxon>
    </lineage>
</organism>
<dbReference type="AlphaFoldDB" id="A0A383AYB7"/>
<evidence type="ECO:0000313" key="1">
    <source>
        <dbReference type="EMBL" id="SVE12519.1"/>
    </source>
</evidence>